<dbReference type="Proteomes" id="UP000018467">
    <property type="component" value="Unassembled WGS sequence"/>
</dbReference>
<dbReference type="Gene3D" id="2.30.30.390">
    <property type="entry name" value="Hemimethylated DNA-binding domain"/>
    <property type="match status" value="1"/>
</dbReference>
<keyword evidence="1" id="KW-0732">Signal</keyword>
<dbReference type="PANTHER" id="PTHR48439">
    <property type="entry name" value="HEMIMETHYLATED DNA-BINDING DOMAIN-CONTAINING PROTEIN"/>
    <property type="match status" value="1"/>
</dbReference>
<dbReference type="Bgee" id="ENSAMXG00000039347">
    <property type="expression patterns" value="Expressed in liver and 10 other cell types or tissues"/>
</dbReference>
<dbReference type="InParanoid" id="A0A3B1IIQ5"/>
<evidence type="ECO:0000313" key="4">
    <source>
        <dbReference type="Proteomes" id="UP000018467"/>
    </source>
</evidence>
<dbReference type="InterPro" id="IPR036623">
    <property type="entry name" value="Hemimethylated_DNA-bd_sf"/>
</dbReference>
<reference evidence="4" key="2">
    <citation type="journal article" date="2014" name="Nat. Commun.">
        <title>The cavefish genome reveals candidate genes for eye loss.</title>
        <authorList>
            <person name="McGaugh S.E."/>
            <person name="Gross J.B."/>
            <person name="Aken B."/>
            <person name="Blin M."/>
            <person name="Borowsky R."/>
            <person name="Chalopin D."/>
            <person name="Hinaux H."/>
            <person name="Jeffery W.R."/>
            <person name="Keene A."/>
            <person name="Ma L."/>
            <person name="Minx P."/>
            <person name="Murphy D."/>
            <person name="O'Quin K.E."/>
            <person name="Retaux S."/>
            <person name="Rohner N."/>
            <person name="Searle S.M."/>
            <person name="Stahl B.A."/>
            <person name="Tabin C."/>
            <person name="Volff J.N."/>
            <person name="Yoshizawa M."/>
            <person name="Warren W.C."/>
        </authorList>
    </citation>
    <scope>NUCLEOTIDE SEQUENCE [LARGE SCALE GENOMIC DNA]</scope>
    <source>
        <strain evidence="4">female</strain>
    </source>
</reference>
<protein>
    <submittedName>
        <fullName evidence="3">Si:dkey-261l7.2</fullName>
    </submittedName>
</protein>
<dbReference type="KEGG" id="amex:103035284"/>
<accession>A0A3B1IIQ5</accession>
<dbReference type="SUPFAM" id="SSF141255">
    <property type="entry name" value="YccV-like"/>
    <property type="match status" value="1"/>
</dbReference>
<dbReference type="GO" id="GO:0003677">
    <property type="term" value="F:DNA binding"/>
    <property type="evidence" value="ECO:0007669"/>
    <property type="project" value="InterPro"/>
</dbReference>
<dbReference type="GeneTree" id="ENSGT00530000065281"/>
<proteinExistence type="predicted"/>
<feature type="chain" id="PRO_5017428175" evidence="1">
    <location>
        <begin position="20"/>
        <end position="223"/>
    </location>
</feature>
<sequence length="223" mass="25942">MPQLTAALQVALLLSAVPAQYLLSRWTSGTAAQRSLATQGILDTLKWVKESYLNMAVWEDWLNSWFLSKEEEMDFRQALEETFSLELMMQNNDQGYFGVSEEPRSPRPEYVLHRVGEVIMETQNNMVGVIVGWDTGLRAPPEWIKRKKYTDSEVQKLEDTPHYRILFSGPDQSSLLIGYIPQTAIHRFDGLQPDIPTLGNYFYHFDGKRFVMQEWLKERYPED</sequence>
<dbReference type="GeneID" id="103035284"/>
<evidence type="ECO:0000256" key="1">
    <source>
        <dbReference type="SAM" id="SignalP"/>
    </source>
</evidence>
<dbReference type="RefSeq" id="XP_007257926.2">
    <property type="nucleotide sequence ID" value="XM_007257864.3"/>
</dbReference>
<feature type="domain" description="Hemimethylated DNA-binding" evidence="2">
    <location>
        <begin position="110"/>
        <end position="213"/>
    </location>
</feature>
<dbReference type="InterPro" id="IPR011722">
    <property type="entry name" value="Hemimethylated_DNA-bd_dom"/>
</dbReference>
<dbReference type="SMART" id="SM00992">
    <property type="entry name" value="YccV-like"/>
    <property type="match status" value="1"/>
</dbReference>
<name>A0A3B1IIQ5_ASTMX</name>
<evidence type="ECO:0000313" key="3">
    <source>
        <dbReference type="Ensembl" id="ENSAMXP00000029747.1"/>
    </source>
</evidence>
<dbReference type="AlphaFoldDB" id="A0A3B1IIQ5"/>
<reference evidence="4" key="1">
    <citation type="submission" date="2013-03" db="EMBL/GenBank/DDBJ databases">
        <authorList>
            <person name="Jeffery W."/>
            <person name="Warren W."/>
            <person name="Wilson R.K."/>
        </authorList>
    </citation>
    <scope>NUCLEOTIDE SEQUENCE</scope>
    <source>
        <strain evidence="4">female</strain>
    </source>
</reference>
<dbReference type="Pfam" id="PF08755">
    <property type="entry name" value="YccV-like"/>
    <property type="match status" value="1"/>
</dbReference>
<reference evidence="3" key="3">
    <citation type="submission" date="2025-08" db="UniProtKB">
        <authorList>
            <consortium name="Ensembl"/>
        </authorList>
    </citation>
    <scope>IDENTIFICATION</scope>
</reference>
<dbReference type="PANTHER" id="PTHR48439:SF1">
    <property type="entry name" value="HEMIMETHYLATED DNA-BINDING DOMAIN-CONTAINING PROTEIN"/>
    <property type="match status" value="1"/>
</dbReference>
<organism evidence="3 4">
    <name type="scientific">Astyanax mexicanus</name>
    <name type="common">Blind cave fish</name>
    <name type="synonym">Astyanax fasciatus mexicanus</name>
    <dbReference type="NCBI Taxonomy" id="7994"/>
    <lineage>
        <taxon>Eukaryota</taxon>
        <taxon>Metazoa</taxon>
        <taxon>Chordata</taxon>
        <taxon>Craniata</taxon>
        <taxon>Vertebrata</taxon>
        <taxon>Euteleostomi</taxon>
        <taxon>Actinopterygii</taxon>
        <taxon>Neopterygii</taxon>
        <taxon>Teleostei</taxon>
        <taxon>Ostariophysi</taxon>
        <taxon>Characiformes</taxon>
        <taxon>Characoidei</taxon>
        <taxon>Acestrorhamphidae</taxon>
        <taxon>Acestrorhamphinae</taxon>
        <taxon>Astyanax</taxon>
    </lineage>
</organism>
<dbReference type="InterPro" id="IPR053189">
    <property type="entry name" value="Clp_protease_adapter_ClpF"/>
</dbReference>
<evidence type="ECO:0000259" key="2">
    <source>
        <dbReference type="SMART" id="SM00992"/>
    </source>
</evidence>
<dbReference type="Ensembl" id="ENSAMXT00000032835.1">
    <property type="protein sequence ID" value="ENSAMXP00000029747.1"/>
    <property type="gene ID" value="ENSAMXG00000039347.1"/>
</dbReference>
<feature type="signal peptide" evidence="1">
    <location>
        <begin position="1"/>
        <end position="19"/>
    </location>
</feature>
<keyword evidence="4" id="KW-1185">Reference proteome</keyword>
<reference evidence="3" key="4">
    <citation type="submission" date="2025-09" db="UniProtKB">
        <authorList>
            <consortium name="Ensembl"/>
        </authorList>
    </citation>
    <scope>IDENTIFICATION</scope>
</reference>
<dbReference type="STRING" id="7994.ENSAMXP00000029747"/>